<dbReference type="PANTHER" id="PTHR37164">
    <property type="entry name" value="BACTERIOHEMERYTHRIN"/>
    <property type="match status" value="1"/>
</dbReference>
<dbReference type="HOGENOM" id="CLU_086902_2_2_0"/>
<comment type="similarity">
    <text evidence="1">Belongs to the hemerythrin family.</text>
</comment>
<evidence type="ECO:0000256" key="1">
    <source>
        <dbReference type="ARBA" id="ARBA00010587"/>
    </source>
</evidence>
<evidence type="ECO:0000256" key="4">
    <source>
        <dbReference type="ARBA" id="ARBA00023004"/>
    </source>
</evidence>
<evidence type="ECO:0000256" key="3">
    <source>
        <dbReference type="ARBA" id="ARBA00022723"/>
    </source>
</evidence>
<accession>Q01N69</accession>
<dbReference type="GO" id="GO:0005344">
    <property type="term" value="F:oxygen carrier activity"/>
    <property type="evidence" value="ECO:0007669"/>
    <property type="project" value="UniProtKB-KW"/>
</dbReference>
<dbReference type="SUPFAM" id="SSF47188">
    <property type="entry name" value="Hemerythrin-like"/>
    <property type="match status" value="1"/>
</dbReference>
<evidence type="ECO:0000259" key="5">
    <source>
        <dbReference type="Pfam" id="PF01814"/>
    </source>
</evidence>
<dbReference type="KEGG" id="sus:Acid_2398"/>
<reference evidence="6" key="1">
    <citation type="submission" date="2006-10" db="EMBL/GenBank/DDBJ databases">
        <title>Complete sequence of Solibacter usitatus Ellin6076.</title>
        <authorList>
            <consortium name="US DOE Joint Genome Institute"/>
            <person name="Copeland A."/>
            <person name="Lucas S."/>
            <person name="Lapidus A."/>
            <person name="Barry K."/>
            <person name="Detter J.C."/>
            <person name="Glavina del Rio T."/>
            <person name="Hammon N."/>
            <person name="Israni S."/>
            <person name="Dalin E."/>
            <person name="Tice H."/>
            <person name="Pitluck S."/>
            <person name="Thompson L.S."/>
            <person name="Brettin T."/>
            <person name="Bruce D."/>
            <person name="Han C."/>
            <person name="Tapia R."/>
            <person name="Gilna P."/>
            <person name="Schmutz J."/>
            <person name="Larimer F."/>
            <person name="Land M."/>
            <person name="Hauser L."/>
            <person name="Kyrpides N."/>
            <person name="Mikhailova N."/>
            <person name="Janssen P.H."/>
            <person name="Kuske C.R."/>
            <person name="Richardson P."/>
        </authorList>
    </citation>
    <scope>NUCLEOTIDE SEQUENCE</scope>
    <source>
        <strain evidence="6">Ellin6076</strain>
    </source>
</reference>
<dbReference type="Gene3D" id="1.20.120.50">
    <property type="entry name" value="Hemerythrin-like"/>
    <property type="match status" value="1"/>
</dbReference>
<feature type="domain" description="Hemerythrin-like" evidence="5">
    <location>
        <begin position="16"/>
        <end position="126"/>
    </location>
</feature>
<dbReference type="eggNOG" id="COG2703">
    <property type="taxonomic scope" value="Bacteria"/>
</dbReference>
<dbReference type="GO" id="GO:0046872">
    <property type="term" value="F:metal ion binding"/>
    <property type="evidence" value="ECO:0007669"/>
    <property type="project" value="UniProtKB-KW"/>
</dbReference>
<dbReference type="NCBIfam" id="TIGR02481">
    <property type="entry name" value="hemeryth_dom"/>
    <property type="match status" value="1"/>
</dbReference>
<protein>
    <submittedName>
        <fullName evidence="6">Hemerythrin-like metal-binding protein</fullName>
    </submittedName>
</protein>
<dbReference type="InterPro" id="IPR050669">
    <property type="entry name" value="Hemerythrin"/>
</dbReference>
<dbReference type="STRING" id="234267.Acid_2398"/>
<dbReference type="EMBL" id="CP000473">
    <property type="protein sequence ID" value="ABJ83387.1"/>
    <property type="molecule type" value="Genomic_DNA"/>
</dbReference>
<keyword evidence="4" id="KW-0408">Iron</keyword>
<dbReference type="PROSITE" id="PS00550">
    <property type="entry name" value="HEMERYTHRINS"/>
    <property type="match status" value="1"/>
</dbReference>
<keyword evidence="3" id="KW-0479">Metal-binding</keyword>
<organism evidence="6">
    <name type="scientific">Solibacter usitatus (strain Ellin6076)</name>
    <dbReference type="NCBI Taxonomy" id="234267"/>
    <lineage>
        <taxon>Bacteria</taxon>
        <taxon>Pseudomonadati</taxon>
        <taxon>Acidobacteriota</taxon>
        <taxon>Terriglobia</taxon>
        <taxon>Bryobacterales</taxon>
        <taxon>Solibacteraceae</taxon>
        <taxon>Candidatus Solibacter</taxon>
    </lineage>
</organism>
<dbReference type="InterPro" id="IPR035938">
    <property type="entry name" value="Hemerythrin-like_sf"/>
</dbReference>
<keyword evidence="2" id="KW-0813">Transport</keyword>
<evidence type="ECO:0000313" key="6">
    <source>
        <dbReference type="EMBL" id="ABJ83387.1"/>
    </source>
</evidence>
<keyword evidence="2" id="KW-0561">Oxygen transport</keyword>
<name>Q01N69_SOLUE</name>
<proteinExistence type="inferred from homology"/>
<dbReference type="InParanoid" id="Q01N69"/>
<dbReference type="NCBIfam" id="NF033749">
    <property type="entry name" value="bact_hemeryth"/>
    <property type="match status" value="1"/>
</dbReference>
<dbReference type="OrthoDB" id="129558at2"/>
<dbReference type="AlphaFoldDB" id="Q01N69"/>
<sequence length="141" mass="16508">MSLFKWSKGHSVYLPEIDAEHRNLCQMAAELHKIALAGGKSEQLKPILLNLLEAADEHFRHEERLMKVVHYSAFEWHKRQHDTVRKRLRQTIKRVEAGETEACTDFLKFLGTWLVDHMTVTDRMMGAFIRNYLRFNTALAS</sequence>
<dbReference type="InterPro" id="IPR012312">
    <property type="entry name" value="Hemerythrin-like"/>
</dbReference>
<evidence type="ECO:0000256" key="2">
    <source>
        <dbReference type="ARBA" id="ARBA00022621"/>
    </source>
</evidence>
<dbReference type="InterPro" id="IPR016131">
    <property type="entry name" value="Haemerythrin_Fe_BS"/>
</dbReference>
<dbReference type="PANTHER" id="PTHR37164:SF1">
    <property type="entry name" value="BACTERIOHEMERYTHRIN"/>
    <property type="match status" value="1"/>
</dbReference>
<dbReference type="Pfam" id="PF01814">
    <property type="entry name" value="Hemerythrin"/>
    <property type="match status" value="1"/>
</dbReference>
<gene>
    <name evidence="6" type="ordered locus">Acid_2398</name>
</gene>
<dbReference type="InterPro" id="IPR012827">
    <property type="entry name" value="Hemerythrin_metal-bd"/>
</dbReference>
<dbReference type="CDD" id="cd12107">
    <property type="entry name" value="Hemerythrin"/>
    <property type="match status" value="1"/>
</dbReference>